<gene>
    <name evidence="2" type="ORF">SAMN05443661_102233</name>
</gene>
<organism evidence="2 3">
    <name type="scientific">Natronobacterium gregoryi</name>
    <dbReference type="NCBI Taxonomy" id="44930"/>
    <lineage>
        <taxon>Archaea</taxon>
        <taxon>Methanobacteriati</taxon>
        <taxon>Methanobacteriota</taxon>
        <taxon>Stenosarchaea group</taxon>
        <taxon>Halobacteria</taxon>
        <taxon>Halobacteriales</taxon>
        <taxon>Natrialbaceae</taxon>
        <taxon>Natronobacterium</taxon>
    </lineage>
</organism>
<feature type="compositionally biased region" description="Gly residues" evidence="1">
    <location>
        <begin position="377"/>
        <end position="386"/>
    </location>
</feature>
<dbReference type="EMBL" id="FORO01000002">
    <property type="protein sequence ID" value="SFI63101.1"/>
    <property type="molecule type" value="Genomic_DNA"/>
</dbReference>
<name>A0A1I3JS75_9EURY</name>
<evidence type="ECO:0000256" key="1">
    <source>
        <dbReference type="SAM" id="MobiDB-lite"/>
    </source>
</evidence>
<evidence type="ECO:0000313" key="2">
    <source>
        <dbReference type="EMBL" id="SFI63101.1"/>
    </source>
</evidence>
<dbReference type="AlphaFoldDB" id="A0A1I3JS75"/>
<evidence type="ECO:0000313" key="3">
    <source>
        <dbReference type="Proteomes" id="UP000182829"/>
    </source>
</evidence>
<sequence>MQANYATQSATLGANADDVRVEELRGQEHVVAPVNMVREMVLKGEFLPLEEIEATQLAWNAKPATITHPTNQSGDFVPASHPDRYESHVTAQVFGVETSSQSRTLQGEVWINRERSSEVADDLDRDDPAEMLLDGETVEVSVGYWYERFEADGEHDGNEFDAVQVGIQPDHLALLPNGTGECSIEDGCGAGRDDAAGAAMTQAQTAAPSIIQRGAQRLQSLGIDFGANCDCGGTCGAHDGSGGSTSNNDPENTMNERIQTLAEHSAFDAETLEEWDESQLDALEESLDIADDGSGGQAQNNNGTDDAVLEEIQSLREDMVTEDDVDELVSQRVKEDEREELVSQITAQSSFDEDDLDGHSLESLEKLADEVTPQGGVYAGRAGGGSSTQNNDGGSDIPVGVGDRYLEEAN</sequence>
<accession>A0A1I3JS75</accession>
<feature type="region of interest" description="Disordered" evidence="1">
    <location>
        <begin position="331"/>
        <end position="410"/>
    </location>
</feature>
<dbReference type="GeneID" id="14209011"/>
<dbReference type="Proteomes" id="UP000182829">
    <property type="component" value="Unassembled WGS sequence"/>
</dbReference>
<dbReference type="Pfam" id="PF09979">
    <property type="entry name" value="DUF2213"/>
    <property type="match status" value="1"/>
</dbReference>
<feature type="compositionally biased region" description="Basic and acidic residues" evidence="1">
    <location>
        <begin position="357"/>
        <end position="369"/>
    </location>
</feature>
<protein>
    <recommendedName>
        <fullName evidence="4">DUF2213 domain-containing protein</fullName>
    </recommendedName>
</protein>
<evidence type="ECO:0008006" key="4">
    <source>
        <dbReference type="Google" id="ProtNLM"/>
    </source>
</evidence>
<dbReference type="InterPro" id="IPR016913">
    <property type="entry name" value="UCP029215"/>
</dbReference>
<reference evidence="2 3" key="1">
    <citation type="submission" date="2016-10" db="EMBL/GenBank/DDBJ databases">
        <authorList>
            <person name="de Groot N.N."/>
        </authorList>
    </citation>
    <scope>NUCLEOTIDE SEQUENCE [LARGE SCALE GENOMIC DNA]</scope>
    <source>
        <strain evidence="2 3">SP2</strain>
    </source>
</reference>
<dbReference type="RefSeq" id="WP_005577925.1">
    <property type="nucleotide sequence ID" value="NZ_FORO01000002.1"/>
</dbReference>
<proteinExistence type="predicted"/>